<dbReference type="InterPro" id="IPR006153">
    <property type="entry name" value="Cation/H_exchanger_TM"/>
</dbReference>
<dbReference type="SMART" id="SM00444">
    <property type="entry name" value="GYF"/>
    <property type="match status" value="1"/>
</dbReference>
<feature type="region of interest" description="Disordered" evidence="5">
    <location>
        <begin position="2421"/>
        <end position="2447"/>
    </location>
</feature>
<comment type="subcellular location">
    <subcellularLocation>
        <location evidence="1">Membrane</location>
        <topology evidence="1">Multi-pass membrane protein</topology>
    </subcellularLocation>
</comment>
<keyword evidence="2 6" id="KW-0812">Transmembrane</keyword>
<evidence type="ECO:0000256" key="6">
    <source>
        <dbReference type="SAM" id="Phobius"/>
    </source>
</evidence>
<evidence type="ECO:0000313" key="8">
    <source>
        <dbReference type="EMBL" id="KAF3435274.1"/>
    </source>
</evidence>
<evidence type="ECO:0000256" key="5">
    <source>
        <dbReference type="SAM" id="MobiDB-lite"/>
    </source>
</evidence>
<dbReference type="GO" id="GO:0016020">
    <property type="term" value="C:membrane"/>
    <property type="evidence" value="ECO:0007669"/>
    <property type="project" value="UniProtKB-SubCell"/>
</dbReference>
<dbReference type="OrthoDB" id="6415790at2759"/>
<evidence type="ECO:0000313" key="9">
    <source>
        <dbReference type="Proteomes" id="UP000796880"/>
    </source>
</evidence>
<feature type="domain" description="GYF" evidence="7">
    <location>
        <begin position="550"/>
        <end position="601"/>
    </location>
</feature>
<feature type="compositionally biased region" description="Polar residues" evidence="5">
    <location>
        <begin position="84"/>
        <end position="94"/>
    </location>
</feature>
<dbReference type="InterPro" id="IPR003169">
    <property type="entry name" value="GYF"/>
</dbReference>
<dbReference type="Gene3D" id="3.30.1490.40">
    <property type="match status" value="1"/>
</dbReference>
<feature type="transmembrane region" description="Helical" evidence="6">
    <location>
        <begin position="1845"/>
        <end position="1863"/>
    </location>
</feature>
<feature type="transmembrane region" description="Helical" evidence="6">
    <location>
        <begin position="2026"/>
        <end position="2045"/>
    </location>
</feature>
<dbReference type="GO" id="GO:0015297">
    <property type="term" value="F:antiporter activity"/>
    <property type="evidence" value="ECO:0007669"/>
    <property type="project" value="InterPro"/>
</dbReference>
<feature type="transmembrane region" description="Helical" evidence="6">
    <location>
        <begin position="2057"/>
        <end position="2079"/>
    </location>
</feature>
<evidence type="ECO:0000256" key="1">
    <source>
        <dbReference type="ARBA" id="ARBA00004141"/>
    </source>
</evidence>
<organism evidence="8 9">
    <name type="scientific">Rhamnella rubrinervis</name>
    <dbReference type="NCBI Taxonomy" id="2594499"/>
    <lineage>
        <taxon>Eukaryota</taxon>
        <taxon>Viridiplantae</taxon>
        <taxon>Streptophyta</taxon>
        <taxon>Embryophyta</taxon>
        <taxon>Tracheophyta</taxon>
        <taxon>Spermatophyta</taxon>
        <taxon>Magnoliopsida</taxon>
        <taxon>eudicotyledons</taxon>
        <taxon>Gunneridae</taxon>
        <taxon>Pentapetalae</taxon>
        <taxon>rosids</taxon>
        <taxon>fabids</taxon>
        <taxon>Rosales</taxon>
        <taxon>Rhamnaceae</taxon>
        <taxon>rhamnoid group</taxon>
        <taxon>Rhamneae</taxon>
        <taxon>Rhamnella</taxon>
    </lineage>
</organism>
<evidence type="ECO:0000256" key="2">
    <source>
        <dbReference type="ARBA" id="ARBA00022692"/>
    </source>
</evidence>
<feature type="compositionally biased region" description="Basic and acidic residues" evidence="5">
    <location>
        <begin position="2421"/>
        <end position="2434"/>
    </location>
</feature>
<keyword evidence="9" id="KW-1185">Reference proteome</keyword>
<dbReference type="PROSITE" id="PS50829">
    <property type="entry name" value="GYF"/>
    <property type="match status" value="1"/>
</dbReference>
<feature type="region of interest" description="Disordered" evidence="5">
    <location>
        <begin position="1575"/>
        <end position="1622"/>
    </location>
</feature>
<accession>A0A8K0DWF6</accession>
<dbReference type="EMBL" id="VOIH02000010">
    <property type="protein sequence ID" value="KAF3435274.1"/>
    <property type="molecule type" value="Genomic_DNA"/>
</dbReference>
<evidence type="ECO:0000256" key="3">
    <source>
        <dbReference type="ARBA" id="ARBA00022989"/>
    </source>
</evidence>
<dbReference type="Pfam" id="PF23259">
    <property type="entry name" value="CHX17_C"/>
    <property type="match status" value="1"/>
</dbReference>
<evidence type="ECO:0000259" key="7">
    <source>
        <dbReference type="PROSITE" id="PS50829"/>
    </source>
</evidence>
<feature type="transmembrane region" description="Helical" evidence="6">
    <location>
        <begin position="1999"/>
        <end position="2020"/>
    </location>
</feature>
<feature type="transmembrane region" description="Helical" evidence="6">
    <location>
        <begin position="1875"/>
        <end position="1895"/>
    </location>
</feature>
<feature type="transmembrane region" description="Helical" evidence="6">
    <location>
        <begin position="1809"/>
        <end position="1833"/>
    </location>
</feature>
<feature type="compositionally biased region" description="Basic and acidic residues" evidence="5">
    <location>
        <begin position="1535"/>
        <end position="1544"/>
    </location>
</feature>
<reference evidence="8" key="1">
    <citation type="submission" date="2020-03" db="EMBL/GenBank/DDBJ databases">
        <title>A high-quality chromosome-level genome assembly of a woody plant with both climbing and erect habits, Rhamnella rubrinervis.</title>
        <authorList>
            <person name="Lu Z."/>
            <person name="Yang Y."/>
            <person name="Zhu X."/>
            <person name="Sun Y."/>
        </authorList>
    </citation>
    <scope>NUCLEOTIDE SEQUENCE</scope>
    <source>
        <strain evidence="8">BYM</strain>
        <tissue evidence="8">Leaf</tissue>
    </source>
</reference>
<gene>
    <name evidence="8" type="ORF">FNV43_RR22361</name>
</gene>
<dbReference type="SUPFAM" id="SSF55277">
    <property type="entry name" value="GYF domain"/>
    <property type="match status" value="1"/>
</dbReference>
<feature type="region of interest" description="Disordered" evidence="5">
    <location>
        <begin position="1426"/>
        <end position="1448"/>
    </location>
</feature>
<feature type="compositionally biased region" description="Basic and acidic residues" evidence="5">
    <location>
        <begin position="153"/>
        <end position="211"/>
    </location>
</feature>
<feature type="transmembrane region" description="Helical" evidence="6">
    <location>
        <begin position="1969"/>
        <end position="1987"/>
    </location>
</feature>
<feature type="transmembrane region" description="Helical" evidence="6">
    <location>
        <begin position="1916"/>
        <end position="1940"/>
    </location>
</feature>
<sequence length="2447" mass="270956">MADGKVGLPDDPLLSKVADGHYSVKSEATEGNGEGKVVTGLLDEAKDQVASDSSIPLSPQWLYAKPVDAKPFAAATSGEMRAPSSLSHGNSADSNLRENWRLDGPQDKRDWRKTAPDVEISRRWREEERETGLLGRRDRKKEDRRVDVTSLRDVTENRAVSSDRWHDSRSSGHDSRRDNKWSSRWGPEEKDKDARVEKRADVEKEDTHSDKQSFVGNNRGGSERDSDSRDKWRPRHRQEGHSGGLAPYRAAPGFGLERGQVESSKARFSLGRGRPTAGSVILDRSTSILGKAGLSSVTYCYPRGKLLDIYRKQKNTASFEMLPDGIEHVSPITQAGSVEPLAFVAPDAEEEAVIGDIWKGKITSSGVLYNSFKDKDAGSINDSNGMDEVTLIHGKQKHSISIDQDAESVGESALKNSFQVTSAEVLNTIGPQLNKDKESDASIEKQNNFLKMRGAAVADGLVPAVSRSYISTDAAALTGFESDQAGDFDLLKHSKLEGVQCTTEIGSQLPDDSSSLFDFSSLQQNLSSDWHPVRSNEMAHILERVNQPEDLSLCYLDPQGNIQGPFLGIDIIAWFEQGFFGTNLPVRLSDAPDGSPFKELGEVMPHLKTKCDPASQNNLNDVVGGLEEDISAPDYEDSAILNTQHWASGKFETASGVSAQSRLPNPGYNSEVQYCENQSFKDFVGEDEEIVFPGRPQSSNGNLTRSSTDIHGSFSNPSNHPSLPNEFTEANLPSTQDNKLHPFGLMMSELRESSHLRRARSSNMSLSVGDQGHFVDPMIAQDASITGQNIFRSMTDQPSFGENWSDDFTKITSDPNINLGSVNGHQLPHMGQEYNGFDLAEHVLSQKLLKEQLEQQNNLSHHPFAHVTGMSGEQFPNFGLSRSKSSNIQQPVHHMVPDMEHILELQYQQQQQHQLELQRRHQLQQQQQLHQQQMKLQQMQQSHAQQLLFEQLLHHQISDPGYRQLKVDPTGDNLFDQVQLRKHLLHELQQNSHSSRHLDPSLEQIIQANTGQRTRGGRETDFLDLISHIKHGNMLPLEQHHCIQQEELQAHQLSMALRQQLGMEGERHIDGPWLVDEASQFVRNPAGHNQAQMLAENYQHLQRLASHEQQLSHLNWNHALQERHERGFYEPNSMAFERSSVPVGSPGNTVNARVQGLGLQQQNFLMPCTDKLGSLPSGVSPHLQQISDGFYASHPVAFDNRLSGDNGQLENSSIEARIQQLQLDAERKRKEAEATLSYPDSNNWPSAEGDKNYSKRVLLDILHQKMGHQHTQLSEVDYQHSLSSTRSRENLFPVSESSSSHLHFNLLPDQQVGMTEGHQNSNLSVLLQGYSGNVTNEQFNKITGNEKVLLSSNSGALLEDQSFLSGFRDSSHTRFMESALLGKSAVNEDFLELDGSKEKRHGVKGMLSVGRLVSEMEGNMVDQEEKTFDRGELPSNAHSRHSSMSSTGGSGGFYGYEVGLHKSLGEDVSNGRVPSSLPRGVDNASHKSLPVSRALSSQDVLSETSALPVRQSNSMSLTSDEGRRGAEGNTAAKVSETRASGKKDVRFRRTSSYTDAAVPETSFIDMLKKPVVSEADTANGGSLESSDGGAQAGRSGKKKGKKGRQIDPALLGFKSPDGEGRPETIEACESISMGSSAMRPENTETFGDEEWNDLANITTICMSLGNINAKGSFLESNPLDNSVPLLLMQFFLASTAIFFTSQLLKPLCQPIFVSQILGGIILGPSVLGRSSTFMKNFFPIRGFILLDIISSLGFMFYFFLIGVQTDPWILKKIDRKTSTIGLFTVVVPMLITQLYSHLLPALFTVEPRIATSLPVAAVAESVLSFPTIAFFLAELKIINSEFGRVAMTSSLVSCLFSFVVTTFNVLMQQSPGNNLAMLSTMSTGFVVAVVIVFAIRPVVIWMIRKNPVGEPLKESHIIPLFVGVLLTGFFCQAAGLHIYYGPLILGITIPAGPPLGSVLMEKLEIPTSWILLPIFYAKNGLVTDIFSVSFKNYMIVQTVAFIGALGKFMAAFFTSIHYSLPVKDAITLGLVMNAQGLMELGLLKMMKRNKALDKETYVVLCISMVIITGGITPLIKWLYDPSRRYVVYRRRTVMHSNPNAELRILVCVNDQDDTTNAINLLEALNPIKKSPLIVYVINQIELVGRASPLLISHKLTKKSSSGAILSEKVVNAFRCYEQNNHGLVSVHPFTAISPCATMHDDICSLALEKSTSLVIIPFYKRFQANGRTQLYKKIGRVMNKNVISKAPCSVAILVDRGLITSRPSLESWSLYRVAVLFLGGADDREALAIAERMCGHPNIRLTLIRFVNGNSTYDDVEERRVDNDLLSEFRHWMEGNNRVIYIEEVVMDGLGTVAVIRSMEKNYELVLVGRSHDPESQILFGLRDWNEQPELGPIGEILASADFMGNTTILVVQQHTKVAKEDKETGKGHFRESFSIDDDKEDTPLSM</sequence>
<dbReference type="GO" id="GO:1902600">
    <property type="term" value="P:proton transmembrane transport"/>
    <property type="evidence" value="ECO:0007669"/>
    <property type="project" value="InterPro"/>
</dbReference>
<dbReference type="InterPro" id="IPR057290">
    <property type="entry name" value="CHX17_C"/>
</dbReference>
<feature type="region of interest" description="Disordered" evidence="5">
    <location>
        <begin position="74"/>
        <end position="247"/>
    </location>
</feature>
<dbReference type="Proteomes" id="UP000796880">
    <property type="component" value="Unassembled WGS sequence"/>
</dbReference>
<feature type="compositionally biased region" description="Basic and acidic residues" evidence="5">
    <location>
        <begin position="95"/>
        <end position="131"/>
    </location>
</feature>
<dbReference type="Pfam" id="PF23256">
    <property type="entry name" value="CHX17_2nd"/>
    <property type="match status" value="1"/>
</dbReference>
<name>A0A8K0DWF6_9ROSA</name>
<dbReference type="PANTHER" id="PTHR46992">
    <property type="entry name" value="GYF DOMAIN-CONTAINING PROTEIN"/>
    <property type="match status" value="1"/>
</dbReference>
<dbReference type="InterPro" id="IPR057291">
    <property type="entry name" value="CHX17_2nd"/>
</dbReference>
<evidence type="ECO:0000256" key="4">
    <source>
        <dbReference type="ARBA" id="ARBA00023136"/>
    </source>
</evidence>
<dbReference type="Pfam" id="PF00999">
    <property type="entry name" value="Na_H_Exchanger"/>
    <property type="match status" value="1"/>
</dbReference>
<proteinExistence type="predicted"/>
<dbReference type="Gene3D" id="1.20.1530.20">
    <property type="match status" value="1"/>
</dbReference>
<feature type="transmembrane region" description="Helical" evidence="6">
    <location>
        <begin position="1780"/>
        <end position="1803"/>
    </location>
</feature>
<feature type="transmembrane region" description="Helical" evidence="6">
    <location>
        <begin position="1683"/>
        <end position="1704"/>
    </location>
</feature>
<dbReference type="PANTHER" id="PTHR46992:SF1">
    <property type="entry name" value="GYF DOMAIN-CONTAINING PROTEIN"/>
    <property type="match status" value="1"/>
</dbReference>
<feature type="region of interest" description="Disordered" evidence="5">
    <location>
        <begin position="1467"/>
        <end position="1549"/>
    </location>
</feature>
<feature type="compositionally biased region" description="Basic and acidic residues" evidence="5">
    <location>
        <begin position="221"/>
        <end position="231"/>
    </location>
</feature>
<protein>
    <recommendedName>
        <fullName evidence="7">GYF domain-containing protein</fullName>
    </recommendedName>
</protein>
<feature type="transmembrane region" description="Helical" evidence="6">
    <location>
        <begin position="1711"/>
        <end position="1728"/>
    </location>
</feature>
<comment type="caution">
    <text evidence="8">The sequence shown here is derived from an EMBL/GenBank/DDBJ whole genome shotgun (WGS) entry which is preliminary data.</text>
</comment>
<dbReference type="InterPro" id="IPR038770">
    <property type="entry name" value="Na+/solute_symporter_sf"/>
</dbReference>
<dbReference type="Pfam" id="PF02213">
    <property type="entry name" value="GYF"/>
    <property type="match status" value="1"/>
</dbReference>
<keyword evidence="3 6" id="KW-1133">Transmembrane helix</keyword>
<keyword evidence="4 6" id="KW-0472">Membrane</keyword>
<feature type="transmembrane region" description="Helical" evidence="6">
    <location>
        <begin position="1740"/>
        <end position="1760"/>
    </location>
</feature>
<feature type="compositionally biased region" description="Polar residues" evidence="5">
    <location>
        <begin position="1494"/>
        <end position="1519"/>
    </location>
</feature>
<dbReference type="InterPro" id="IPR035445">
    <property type="entry name" value="GYF-like_dom_sf"/>
</dbReference>